<keyword evidence="2" id="KW-0732">Signal</keyword>
<evidence type="ECO:0000313" key="4">
    <source>
        <dbReference type="WBParaSite" id="PSU_v2.g18531.t1"/>
    </source>
</evidence>
<evidence type="ECO:0000256" key="2">
    <source>
        <dbReference type="SAM" id="SignalP"/>
    </source>
</evidence>
<dbReference type="WBParaSite" id="PSU_v2.g18531.t1">
    <property type="protein sequence ID" value="PSU_v2.g18531.t1"/>
    <property type="gene ID" value="PSU_v2.g18531"/>
</dbReference>
<dbReference type="SUPFAM" id="SSF53474">
    <property type="entry name" value="alpha/beta-Hydrolases"/>
    <property type="match status" value="1"/>
</dbReference>
<comment type="similarity">
    <text evidence="1">Belongs to the peptidase S10 family.</text>
</comment>
<name>A0A914YE54_9BILA</name>
<dbReference type="InterPro" id="IPR001563">
    <property type="entry name" value="Peptidase_S10"/>
</dbReference>
<dbReference type="GO" id="GO:0004185">
    <property type="term" value="F:serine-type carboxypeptidase activity"/>
    <property type="evidence" value="ECO:0007669"/>
    <property type="project" value="InterPro"/>
</dbReference>
<evidence type="ECO:0000256" key="1">
    <source>
        <dbReference type="ARBA" id="ARBA00009431"/>
    </source>
</evidence>
<proteinExistence type="inferred from homology"/>
<dbReference type="GO" id="GO:0006508">
    <property type="term" value="P:proteolysis"/>
    <property type="evidence" value="ECO:0007669"/>
    <property type="project" value="InterPro"/>
</dbReference>
<dbReference type="Pfam" id="PF00450">
    <property type="entry name" value="Peptidase_S10"/>
    <property type="match status" value="1"/>
</dbReference>
<accession>A0A914YE54</accession>
<protein>
    <submittedName>
        <fullName evidence="4">Serine carboxypeptidase</fullName>
    </submittedName>
</protein>
<sequence length="119" mass="13380">MKVLFFIFLLIPLFKICIAAEDADKIIGDLPGTTFKVNFDQYSGYLNAGNGGKWKFFYWLVESQTGNSSNDPLIVWFTGGPGCSSLGAMYQEMGPFYINSDGKTLFENIYSWNKVLKFA</sequence>
<feature type="chain" id="PRO_5036850837" evidence="2">
    <location>
        <begin position="20"/>
        <end position="119"/>
    </location>
</feature>
<dbReference type="AlphaFoldDB" id="A0A914YE54"/>
<dbReference type="InterPro" id="IPR029058">
    <property type="entry name" value="AB_hydrolase_fold"/>
</dbReference>
<dbReference type="PANTHER" id="PTHR11802:SF33">
    <property type="entry name" value="SERINE CARBOXYPEPTIDASE CTSA-3.2"/>
    <property type="match status" value="1"/>
</dbReference>
<dbReference type="Proteomes" id="UP000887577">
    <property type="component" value="Unplaced"/>
</dbReference>
<reference evidence="4" key="1">
    <citation type="submission" date="2022-11" db="UniProtKB">
        <authorList>
            <consortium name="WormBaseParasite"/>
        </authorList>
    </citation>
    <scope>IDENTIFICATION</scope>
</reference>
<feature type="signal peptide" evidence="2">
    <location>
        <begin position="1"/>
        <end position="19"/>
    </location>
</feature>
<dbReference type="PANTHER" id="PTHR11802">
    <property type="entry name" value="SERINE PROTEASE FAMILY S10 SERINE CARBOXYPEPTIDASE"/>
    <property type="match status" value="1"/>
</dbReference>
<organism evidence="3 4">
    <name type="scientific">Panagrolaimus superbus</name>
    <dbReference type="NCBI Taxonomy" id="310955"/>
    <lineage>
        <taxon>Eukaryota</taxon>
        <taxon>Metazoa</taxon>
        <taxon>Ecdysozoa</taxon>
        <taxon>Nematoda</taxon>
        <taxon>Chromadorea</taxon>
        <taxon>Rhabditida</taxon>
        <taxon>Tylenchina</taxon>
        <taxon>Panagrolaimomorpha</taxon>
        <taxon>Panagrolaimoidea</taxon>
        <taxon>Panagrolaimidae</taxon>
        <taxon>Panagrolaimus</taxon>
    </lineage>
</organism>
<dbReference type="Gene3D" id="3.40.50.1820">
    <property type="entry name" value="alpha/beta hydrolase"/>
    <property type="match status" value="1"/>
</dbReference>
<evidence type="ECO:0000313" key="3">
    <source>
        <dbReference type="Proteomes" id="UP000887577"/>
    </source>
</evidence>
<keyword evidence="3" id="KW-1185">Reference proteome</keyword>